<dbReference type="PANTHER" id="PTHR30532">
    <property type="entry name" value="IRON III DICITRATE-BINDING PERIPLASMIC PROTEIN"/>
    <property type="match status" value="1"/>
</dbReference>
<feature type="domain" description="Fe/B12 periplasmic-binding" evidence="5">
    <location>
        <begin position="1"/>
        <end position="255"/>
    </location>
</feature>
<gene>
    <name evidence="6" type="ORF">GOARA_021_01620</name>
</gene>
<dbReference type="InterPro" id="IPR051313">
    <property type="entry name" value="Bact_iron-sidero_bind"/>
</dbReference>
<keyword evidence="3" id="KW-0813">Transport</keyword>
<evidence type="ECO:0000313" key="7">
    <source>
        <dbReference type="Proteomes" id="UP000035088"/>
    </source>
</evidence>
<reference evidence="6 7" key="1">
    <citation type="submission" date="2011-11" db="EMBL/GenBank/DDBJ databases">
        <title>Whole genome shotgun sequence of Gordonia araii NBRC 100433.</title>
        <authorList>
            <person name="Yoshida Y."/>
            <person name="Hosoyama A."/>
            <person name="Tsuchikane K."/>
            <person name="Katsumata H."/>
            <person name="Yamazaki S."/>
            <person name="Fujita N."/>
        </authorList>
    </citation>
    <scope>NUCLEOTIDE SEQUENCE [LARGE SCALE GENOMIC DNA]</scope>
    <source>
        <strain evidence="6 7">NBRC 100433</strain>
    </source>
</reference>
<organism evidence="6 7">
    <name type="scientific">Gordonia araii NBRC 100433</name>
    <dbReference type="NCBI Taxonomy" id="1073574"/>
    <lineage>
        <taxon>Bacteria</taxon>
        <taxon>Bacillati</taxon>
        <taxon>Actinomycetota</taxon>
        <taxon>Actinomycetes</taxon>
        <taxon>Mycobacteriales</taxon>
        <taxon>Gordoniaceae</taxon>
        <taxon>Gordonia</taxon>
    </lineage>
</organism>
<proteinExistence type="inferred from homology"/>
<dbReference type="AlphaFoldDB" id="G7GZ99"/>
<comment type="subcellular location">
    <subcellularLocation>
        <location evidence="1">Cell envelope</location>
    </subcellularLocation>
</comment>
<evidence type="ECO:0000256" key="4">
    <source>
        <dbReference type="ARBA" id="ARBA00022729"/>
    </source>
</evidence>
<evidence type="ECO:0000259" key="5">
    <source>
        <dbReference type="PROSITE" id="PS50983"/>
    </source>
</evidence>
<dbReference type="GO" id="GO:0030288">
    <property type="term" value="C:outer membrane-bounded periplasmic space"/>
    <property type="evidence" value="ECO:0007669"/>
    <property type="project" value="TreeGrafter"/>
</dbReference>
<name>G7GZ99_9ACTN</name>
<feature type="non-terminal residue" evidence="6">
    <location>
        <position position="1"/>
    </location>
</feature>
<dbReference type="Pfam" id="PF01497">
    <property type="entry name" value="Peripla_BP_2"/>
    <property type="match status" value="1"/>
</dbReference>
<evidence type="ECO:0000313" key="6">
    <source>
        <dbReference type="EMBL" id="GAB08924.1"/>
    </source>
</evidence>
<dbReference type="InterPro" id="IPR002491">
    <property type="entry name" value="ABC_transptr_periplasmic_BD"/>
</dbReference>
<evidence type="ECO:0000256" key="2">
    <source>
        <dbReference type="ARBA" id="ARBA00008814"/>
    </source>
</evidence>
<dbReference type="RefSeq" id="WP_007321001.1">
    <property type="nucleotide sequence ID" value="NZ_BAEE01000021.1"/>
</dbReference>
<keyword evidence="7" id="KW-1185">Reference proteome</keyword>
<evidence type="ECO:0000256" key="3">
    <source>
        <dbReference type="ARBA" id="ARBA00022448"/>
    </source>
</evidence>
<evidence type="ECO:0000256" key="1">
    <source>
        <dbReference type="ARBA" id="ARBA00004196"/>
    </source>
</evidence>
<dbReference type="PANTHER" id="PTHR30532:SF1">
    <property type="entry name" value="IRON(3+)-HYDROXAMATE-BINDING PROTEIN FHUD"/>
    <property type="match status" value="1"/>
</dbReference>
<dbReference type="GO" id="GO:1901678">
    <property type="term" value="P:iron coordination entity transport"/>
    <property type="evidence" value="ECO:0007669"/>
    <property type="project" value="UniProtKB-ARBA"/>
</dbReference>
<dbReference type="EMBL" id="BAEE01000021">
    <property type="protein sequence ID" value="GAB08924.1"/>
    <property type="molecule type" value="Genomic_DNA"/>
</dbReference>
<dbReference type="OrthoDB" id="9793175at2"/>
<comment type="caution">
    <text evidence="6">The sequence shown here is derived from an EMBL/GenBank/DDBJ whole genome shotgun (WGS) entry which is preliminary data.</text>
</comment>
<dbReference type="PROSITE" id="PS50983">
    <property type="entry name" value="FE_B12_PBP"/>
    <property type="match status" value="1"/>
</dbReference>
<comment type="similarity">
    <text evidence="2">Belongs to the bacterial solute-binding protein 8 family.</text>
</comment>
<protein>
    <submittedName>
        <fullName evidence="6">Putative iron-siderophore binding protein</fullName>
    </submittedName>
</protein>
<dbReference type="SUPFAM" id="SSF53807">
    <property type="entry name" value="Helical backbone' metal receptor"/>
    <property type="match status" value="1"/>
</dbReference>
<dbReference type="Proteomes" id="UP000035088">
    <property type="component" value="Unassembled WGS sequence"/>
</dbReference>
<dbReference type="STRING" id="1073574.GOARA_021_01620"/>
<keyword evidence="4" id="KW-0732">Signal</keyword>
<dbReference type="Gene3D" id="3.40.50.1980">
    <property type="entry name" value="Nitrogenase molybdenum iron protein domain"/>
    <property type="match status" value="2"/>
</dbReference>
<accession>G7GZ99</accession>
<sequence>LALGVHPIGSTAGRGQLGIPGYLLPSEGAKSIPVVASTRSPNLGQILKLKPDLIVVDDTTGSRNSLDDLAKIAPTVLVARYTGGWEKYFAAMADVLNRPEQHRQVIADIDRKLDDTTRKVAAEPGPKPITASVVRWSSDGPTIVGGNSLSTWVLNRVGMKRPEAQEKIDSANRAGQKVSMENLDLIDADYIFFGVLGGVTQARGELTAARTRPGFSALRAVEAGHVFPVDGTPWTSGTGPLGVEAILADISAAFL</sequence>